<proteinExistence type="predicted"/>
<dbReference type="Pfam" id="PF01261">
    <property type="entry name" value="AP_endonuc_2"/>
    <property type="match status" value="1"/>
</dbReference>
<dbReference type="InterPro" id="IPR036237">
    <property type="entry name" value="Xyl_isomerase-like_sf"/>
</dbReference>
<feature type="domain" description="Xylose isomerase-like TIM barrel" evidence="1">
    <location>
        <begin position="34"/>
        <end position="259"/>
    </location>
</feature>
<evidence type="ECO:0000313" key="3">
    <source>
        <dbReference type="Proteomes" id="UP000199024"/>
    </source>
</evidence>
<dbReference type="GO" id="GO:0016853">
    <property type="term" value="F:isomerase activity"/>
    <property type="evidence" value="ECO:0007669"/>
    <property type="project" value="UniProtKB-KW"/>
</dbReference>
<dbReference type="OrthoDB" id="9782669at2"/>
<evidence type="ECO:0000313" key="2">
    <source>
        <dbReference type="EMBL" id="SFS10160.1"/>
    </source>
</evidence>
<gene>
    <name evidence="2" type="ORF">SAMN05421771_1753</name>
</gene>
<dbReference type="SUPFAM" id="SSF51658">
    <property type="entry name" value="Xylose isomerase-like"/>
    <property type="match status" value="1"/>
</dbReference>
<dbReference type="EMBL" id="FOZL01000001">
    <property type="protein sequence ID" value="SFS10160.1"/>
    <property type="molecule type" value="Genomic_DNA"/>
</dbReference>
<reference evidence="2 3" key="1">
    <citation type="submission" date="2016-10" db="EMBL/GenBank/DDBJ databases">
        <authorList>
            <person name="de Groot N.N."/>
        </authorList>
    </citation>
    <scope>NUCLEOTIDE SEQUENCE [LARGE SCALE GENOMIC DNA]</scope>
    <source>
        <strain evidence="2 3">DSM 21001</strain>
    </source>
</reference>
<keyword evidence="3" id="KW-1185">Reference proteome</keyword>
<organism evidence="2 3">
    <name type="scientific">Granulicella pectinivorans</name>
    <dbReference type="NCBI Taxonomy" id="474950"/>
    <lineage>
        <taxon>Bacteria</taxon>
        <taxon>Pseudomonadati</taxon>
        <taxon>Acidobacteriota</taxon>
        <taxon>Terriglobia</taxon>
        <taxon>Terriglobales</taxon>
        <taxon>Acidobacteriaceae</taxon>
        <taxon>Granulicella</taxon>
    </lineage>
</organism>
<dbReference type="Proteomes" id="UP000199024">
    <property type="component" value="Unassembled WGS sequence"/>
</dbReference>
<dbReference type="AlphaFoldDB" id="A0A1I6M396"/>
<dbReference type="InterPro" id="IPR050312">
    <property type="entry name" value="IolE/XylAMocC-like"/>
</dbReference>
<sequence length="279" mass="31237">MPKTYGIMQGRLAPPEDGRFQSFPRAAWREEIPRAREAGLDYIEWIHDDYDKGANPIFTPEGRAELAALKAASNIKTPALCGDWFMDFPFLRCTPEEREAREQHLHELLPIAAAIGATRMVIPIVDNSKIQTEADKDIIVEVLNRALPLAEQAGVELHLETDLNPEDFAAFMARIPHPMLKVNWDSGNSSGLGYIASEEFAAYGDRIGSIHIKDRYRKPEGGIETRPLGTGSADFDDVFACMQRIDYKGGVTLQVARGTPGDEVNFIQTQLAYIKRYWS</sequence>
<dbReference type="PANTHER" id="PTHR12110">
    <property type="entry name" value="HYDROXYPYRUVATE ISOMERASE"/>
    <property type="match status" value="1"/>
</dbReference>
<protein>
    <submittedName>
        <fullName evidence="2">Hexulose-6-phosphate isomerase</fullName>
    </submittedName>
</protein>
<name>A0A1I6M396_9BACT</name>
<dbReference type="PANTHER" id="PTHR12110:SF53">
    <property type="entry name" value="BLR5974 PROTEIN"/>
    <property type="match status" value="1"/>
</dbReference>
<dbReference type="Gene3D" id="3.20.20.150">
    <property type="entry name" value="Divalent-metal-dependent TIM barrel enzymes"/>
    <property type="match status" value="1"/>
</dbReference>
<keyword evidence="2" id="KW-0413">Isomerase</keyword>
<dbReference type="STRING" id="474950.SAMN05421771_1753"/>
<dbReference type="InterPro" id="IPR013022">
    <property type="entry name" value="Xyl_isomerase-like_TIM-brl"/>
</dbReference>
<evidence type="ECO:0000259" key="1">
    <source>
        <dbReference type="Pfam" id="PF01261"/>
    </source>
</evidence>
<accession>A0A1I6M396</accession>
<dbReference type="RefSeq" id="WP_089838486.1">
    <property type="nucleotide sequence ID" value="NZ_FOZL01000001.1"/>
</dbReference>